<evidence type="ECO:0000313" key="2">
    <source>
        <dbReference type="Proteomes" id="UP000266552"/>
    </source>
</evidence>
<gene>
    <name evidence="1" type="ORF">D5F53_32550</name>
</gene>
<accession>A0A385U057</accession>
<evidence type="ECO:0000313" key="1">
    <source>
        <dbReference type="EMBL" id="AYB48057.1"/>
    </source>
</evidence>
<reference evidence="1 2" key="1">
    <citation type="submission" date="2018-09" db="EMBL/GenBank/DDBJ databases">
        <title>Genome Sequence of Paenibacillus lautus Strain E7593-69, Azo Dye-Degrading Bacteria, Isolated from Commercial Tattoo Inks.</title>
        <authorList>
            <person name="Nho S.W."/>
            <person name="Kim S.-J."/>
            <person name="Kweon O."/>
            <person name="Cerniglia C.E."/>
        </authorList>
    </citation>
    <scope>NUCLEOTIDE SEQUENCE [LARGE SCALE GENOMIC DNA]</scope>
    <source>
        <strain evidence="1 2">E7593-69</strain>
        <plasmid evidence="1 2">pAZOPL1</plasmid>
    </source>
</reference>
<organism evidence="1 2">
    <name type="scientific">Paenibacillus lautus</name>
    <name type="common">Bacillus lautus</name>
    <dbReference type="NCBI Taxonomy" id="1401"/>
    <lineage>
        <taxon>Bacteria</taxon>
        <taxon>Bacillati</taxon>
        <taxon>Bacillota</taxon>
        <taxon>Bacilli</taxon>
        <taxon>Bacillales</taxon>
        <taxon>Paenibacillaceae</taxon>
        <taxon>Paenibacillus</taxon>
    </lineage>
</organism>
<name>A0A385U057_PAELA</name>
<keyword evidence="2" id="KW-1185">Reference proteome</keyword>
<proteinExistence type="predicted"/>
<geneLocation type="plasmid" evidence="1 2">
    <name>pAZOPL1</name>
</geneLocation>
<dbReference type="Proteomes" id="UP000266552">
    <property type="component" value="Plasmid pAZOPL1"/>
</dbReference>
<dbReference type="KEGG" id="plw:D5F53_32550"/>
<dbReference type="EMBL" id="CP032413">
    <property type="protein sequence ID" value="AYB48057.1"/>
    <property type="molecule type" value="Genomic_DNA"/>
</dbReference>
<dbReference type="RefSeq" id="WP_119851418.1">
    <property type="nucleotide sequence ID" value="NZ_CP032413.1"/>
</dbReference>
<sequence length="114" mass="12347">MRLSSRKPICLLMNLGGFETRMDELLTKAFCLGEEVFSLTGEGIVPLPAQSAIVPVNVMSLSSGELHVWSSLVNEQLQEREMNVANVVILAAGRKYCGVLPLGTIIFEGLRIGA</sequence>
<keyword evidence="1" id="KW-0614">Plasmid</keyword>
<protein>
    <submittedName>
        <fullName evidence="1">Uncharacterized protein</fullName>
    </submittedName>
</protein>
<dbReference type="AlphaFoldDB" id="A0A385U057"/>